<keyword evidence="4" id="KW-1185">Reference proteome</keyword>
<evidence type="ECO:0000259" key="2">
    <source>
        <dbReference type="Pfam" id="PF10159"/>
    </source>
</evidence>
<dbReference type="PANTHER" id="PTHR14580:SF0">
    <property type="entry name" value="MULTIPLE MYELOMA TUMOR-ASSOCIATED PROTEIN 2"/>
    <property type="match status" value="1"/>
</dbReference>
<evidence type="ECO:0000313" key="4">
    <source>
        <dbReference type="Proteomes" id="UP001152320"/>
    </source>
</evidence>
<dbReference type="Proteomes" id="UP001152320">
    <property type="component" value="Chromosome 18"/>
</dbReference>
<gene>
    <name evidence="3" type="ORF">HOLleu_34995</name>
</gene>
<evidence type="ECO:0000313" key="3">
    <source>
        <dbReference type="EMBL" id="KAJ8024933.1"/>
    </source>
</evidence>
<feature type="compositionally biased region" description="Basic residues" evidence="1">
    <location>
        <begin position="110"/>
        <end position="141"/>
    </location>
</feature>
<name>A0A9Q1BGL4_HOLLE</name>
<proteinExistence type="predicted"/>
<feature type="compositionally biased region" description="Basic residues" evidence="1">
    <location>
        <begin position="211"/>
        <end position="223"/>
    </location>
</feature>
<feature type="domain" description="Multiple myeloma tumor-associated protein 2-like N-terminal" evidence="2">
    <location>
        <begin position="8"/>
        <end position="83"/>
    </location>
</feature>
<sequence>MYYVPRGGNRGGADQFNWEDVKEDKGRECYLGHSLMAPVGRWQKNKDLQWFSKERKNTSTASISSEVQAARNAEREAMLIALGHKVGDRLAAETMQPQKDGAELSTLRSKLVKAKKKQKEKKSKKEKKVHKKRRHKEKRKKEKSDDHDETDSSSDSTDSSESERERPVKKRKESKEDHFRTRTDKHSSDHDRPNRGKHSQSSSQRDWHRSKSDRRKHKHTHRR</sequence>
<feature type="compositionally biased region" description="Basic and acidic residues" evidence="1">
    <location>
        <begin position="173"/>
        <end position="194"/>
    </location>
</feature>
<dbReference type="EMBL" id="JAIZAY010000018">
    <property type="protein sequence ID" value="KAJ8024933.1"/>
    <property type="molecule type" value="Genomic_DNA"/>
</dbReference>
<dbReference type="OrthoDB" id="5390672at2759"/>
<dbReference type="AlphaFoldDB" id="A0A9Q1BGL4"/>
<dbReference type="InterPro" id="IPR039207">
    <property type="entry name" value="MMTAG2-like"/>
</dbReference>
<comment type="caution">
    <text evidence="3">The sequence shown here is derived from an EMBL/GenBank/DDBJ whole genome shotgun (WGS) entry which is preliminary data.</text>
</comment>
<organism evidence="3 4">
    <name type="scientific">Holothuria leucospilota</name>
    <name type="common">Black long sea cucumber</name>
    <name type="synonym">Mertensiothuria leucospilota</name>
    <dbReference type="NCBI Taxonomy" id="206669"/>
    <lineage>
        <taxon>Eukaryota</taxon>
        <taxon>Metazoa</taxon>
        <taxon>Echinodermata</taxon>
        <taxon>Eleutherozoa</taxon>
        <taxon>Echinozoa</taxon>
        <taxon>Holothuroidea</taxon>
        <taxon>Aspidochirotacea</taxon>
        <taxon>Aspidochirotida</taxon>
        <taxon>Holothuriidae</taxon>
        <taxon>Holothuria</taxon>
    </lineage>
</organism>
<accession>A0A9Q1BGL4</accession>
<feature type="region of interest" description="Disordered" evidence="1">
    <location>
        <begin position="91"/>
        <end position="223"/>
    </location>
</feature>
<protein>
    <submittedName>
        <fullName evidence="3">Multiple myeloma tumor-associated protein 2-like</fullName>
    </submittedName>
</protein>
<dbReference type="PANTHER" id="PTHR14580">
    <property type="entry name" value="MULTIPLE MYELOMA TUMOR-ASSOCIATED PROTEIN 2 FAMILY MEMBER"/>
    <property type="match status" value="1"/>
</dbReference>
<evidence type="ECO:0000256" key="1">
    <source>
        <dbReference type="SAM" id="MobiDB-lite"/>
    </source>
</evidence>
<dbReference type="InterPro" id="IPR019315">
    <property type="entry name" value="MMTA2_N"/>
</dbReference>
<dbReference type="Pfam" id="PF10159">
    <property type="entry name" value="MMtag"/>
    <property type="match status" value="1"/>
</dbReference>
<reference evidence="3" key="1">
    <citation type="submission" date="2021-10" db="EMBL/GenBank/DDBJ databases">
        <title>Tropical sea cucumber genome reveals ecological adaptation and Cuvierian tubules defense mechanism.</title>
        <authorList>
            <person name="Chen T."/>
        </authorList>
    </citation>
    <scope>NUCLEOTIDE SEQUENCE</scope>
    <source>
        <strain evidence="3">Nanhai2018</strain>
        <tissue evidence="3">Muscle</tissue>
    </source>
</reference>